<dbReference type="EMBL" id="BAABJP010000007">
    <property type="protein sequence ID" value="GAA5150631.1"/>
    <property type="molecule type" value="Genomic_DNA"/>
</dbReference>
<feature type="domain" description="Cell envelope-related transcriptional attenuator" evidence="4">
    <location>
        <begin position="102"/>
        <end position="271"/>
    </location>
</feature>
<keyword evidence="3" id="KW-0472">Membrane</keyword>
<keyword evidence="3" id="KW-1133">Transmembrane helix</keyword>
<dbReference type="Pfam" id="PF03816">
    <property type="entry name" value="LytR_cpsA_psr"/>
    <property type="match status" value="1"/>
</dbReference>
<protein>
    <submittedName>
        <fullName evidence="6">LCP family protein</fullName>
    </submittedName>
</protein>
<evidence type="ECO:0000256" key="3">
    <source>
        <dbReference type="SAM" id="Phobius"/>
    </source>
</evidence>
<dbReference type="Pfam" id="PF13399">
    <property type="entry name" value="LytR_C"/>
    <property type="match status" value="1"/>
</dbReference>
<name>A0ABP9PQP8_9PSEU</name>
<evidence type="ECO:0000313" key="7">
    <source>
        <dbReference type="Proteomes" id="UP001428817"/>
    </source>
</evidence>
<keyword evidence="3" id="KW-0812">Transmembrane</keyword>
<comment type="similarity">
    <text evidence="1">Belongs to the LytR/CpsA/Psr (LCP) family.</text>
</comment>
<organism evidence="6 7">
    <name type="scientific">Pseudonocardia eucalypti</name>
    <dbReference type="NCBI Taxonomy" id="648755"/>
    <lineage>
        <taxon>Bacteria</taxon>
        <taxon>Bacillati</taxon>
        <taxon>Actinomycetota</taxon>
        <taxon>Actinomycetes</taxon>
        <taxon>Pseudonocardiales</taxon>
        <taxon>Pseudonocardiaceae</taxon>
        <taxon>Pseudonocardia</taxon>
    </lineage>
</organism>
<dbReference type="PANTHER" id="PTHR33392">
    <property type="entry name" value="POLYISOPRENYL-TEICHOIC ACID--PEPTIDOGLYCAN TEICHOIC ACID TRANSFERASE TAGU"/>
    <property type="match status" value="1"/>
</dbReference>
<dbReference type="Gene3D" id="3.30.70.2390">
    <property type="match status" value="1"/>
</dbReference>
<dbReference type="NCBIfam" id="TIGR00350">
    <property type="entry name" value="lytR_cpsA_psr"/>
    <property type="match status" value="1"/>
</dbReference>
<keyword evidence="7" id="KW-1185">Reference proteome</keyword>
<sequence length="495" mass="52112">MDPRPHSTASASRRIGLRVVVALLSTMVLATTGIGWRFYTDLTGGINTSDVISLDGGESKPSGTDVNVLLVGVDSRTDAQGRPLSKQVLAQLRSGAEDGVLNSDTIILLHVPADGGKATAISVPRDSYVDIPGHGKGKINSAYPMATLKEAGKLRNEGLSELEVEKKSRDAGRALLVKTVEKLTDQHIDHFAEVNLLGFFQLTNAIGGVPVCLKNPVNEWRSGAKFPAGPQTISGGAALAFVRQRYELPQSDFSRIRRQQVFLASVAHKILSAGTLTSPSKLQGLIDTAKESVVLDPRLNILDFARQASNLAGGNLEFVTIPTAGADNNSSGDVVVVDTDDVQKFVKEKIQATGTAAPPPAAKPDPSQVTVDVRNGTGRSGLAAQVARKLDDHGYQQGKLDNIDDPPKASTVHYAPGHSEQAKALADVLGGINTEEDSALTGDTTRVYLASDFSVTDITSPSEDDRSSSSSRHRSSAPAAPPAPPITADGVPCID</sequence>
<feature type="domain" description="LytR/CpsA/Psr regulator C-terminal" evidence="5">
    <location>
        <begin position="368"/>
        <end position="453"/>
    </location>
</feature>
<evidence type="ECO:0000256" key="2">
    <source>
        <dbReference type="SAM" id="MobiDB-lite"/>
    </source>
</evidence>
<proteinExistence type="inferred from homology"/>
<reference evidence="7" key="1">
    <citation type="journal article" date="2019" name="Int. J. Syst. Evol. Microbiol.">
        <title>The Global Catalogue of Microorganisms (GCM) 10K type strain sequencing project: providing services to taxonomists for standard genome sequencing and annotation.</title>
        <authorList>
            <consortium name="The Broad Institute Genomics Platform"/>
            <consortium name="The Broad Institute Genome Sequencing Center for Infectious Disease"/>
            <person name="Wu L."/>
            <person name="Ma J."/>
        </authorList>
    </citation>
    <scope>NUCLEOTIDE SEQUENCE [LARGE SCALE GENOMIC DNA]</scope>
    <source>
        <strain evidence="7">JCM 18303</strain>
    </source>
</reference>
<dbReference type="InterPro" id="IPR050922">
    <property type="entry name" value="LytR/CpsA/Psr_CW_biosynth"/>
</dbReference>
<evidence type="ECO:0000256" key="1">
    <source>
        <dbReference type="ARBA" id="ARBA00006068"/>
    </source>
</evidence>
<dbReference type="Proteomes" id="UP001428817">
    <property type="component" value="Unassembled WGS sequence"/>
</dbReference>
<dbReference type="PANTHER" id="PTHR33392:SF6">
    <property type="entry name" value="POLYISOPRENYL-TEICHOIC ACID--PEPTIDOGLYCAN TEICHOIC ACID TRANSFERASE TAGU"/>
    <property type="match status" value="1"/>
</dbReference>
<evidence type="ECO:0000259" key="4">
    <source>
        <dbReference type="Pfam" id="PF03816"/>
    </source>
</evidence>
<feature type="transmembrane region" description="Helical" evidence="3">
    <location>
        <begin position="20"/>
        <end position="39"/>
    </location>
</feature>
<gene>
    <name evidence="6" type="ORF">GCM10023321_16330</name>
</gene>
<evidence type="ECO:0000259" key="5">
    <source>
        <dbReference type="Pfam" id="PF13399"/>
    </source>
</evidence>
<accession>A0ABP9PQP8</accession>
<dbReference type="InterPro" id="IPR004474">
    <property type="entry name" value="LytR_CpsA_psr"/>
</dbReference>
<dbReference type="Gene3D" id="3.40.630.190">
    <property type="entry name" value="LCP protein"/>
    <property type="match status" value="1"/>
</dbReference>
<evidence type="ECO:0000313" key="6">
    <source>
        <dbReference type="EMBL" id="GAA5150631.1"/>
    </source>
</evidence>
<feature type="region of interest" description="Disordered" evidence="2">
    <location>
        <begin position="452"/>
        <end position="495"/>
    </location>
</feature>
<comment type="caution">
    <text evidence="6">The sequence shown here is derived from an EMBL/GenBank/DDBJ whole genome shotgun (WGS) entry which is preliminary data.</text>
</comment>
<dbReference type="InterPro" id="IPR027381">
    <property type="entry name" value="LytR/CpsA/Psr_C"/>
</dbReference>